<dbReference type="AlphaFoldDB" id="A0A9R0HTV5"/>
<evidence type="ECO:0008006" key="4">
    <source>
        <dbReference type="Google" id="ProtNLM"/>
    </source>
</evidence>
<reference evidence="2" key="1">
    <citation type="journal article" date="2021" name="Nat. Commun.">
        <title>Genomic analyses provide insights into spinach domestication and the genetic basis of agronomic traits.</title>
        <authorList>
            <person name="Cai X."/>
            <person name="Sun X."/>
            <person name="Xu C."/>
            <person name="Sun H."/>
            <person name="Wang X."/>
            <person name="Ge C."/>
            <person name="Zhang Z."/>
            <person name="Wang Q."/>
            <person name="Fei Z."/>
            <person name="Jiao C."/>
            <person name="Wang Q."/>
        </authorList>
    </citation>
    <scope>NUCLEOTIDE SEQUENCE [LARGE SCALE GENOMIC DNA]</scope>
    <source>
        <strain evidence="2">cv. Varoflay</strain>
    </source>
</reference>
<feature type="region of interest" description="Disordered" evidence="1">
    <location>
        <begin position="1"/>
        <end position="81"/>
    </location>
</feature>
<evidence type="ECO:0000313" key="2">
    <source>
        <dbReference type="Proteomes" id="UP000813463"/>
    </source>
</evidence>
<dbReference type="Proteomes" id="UP000813463">
    <property type="component" value="Chromosome 6"/>
</dbReference>
<feature type="region of interest" description="Disordered" evidence="1">
    <location>
        <begin position="98"/>
        <end position="123"/>
    </location>
</feature>
<evidence type="ECO:0000256" key="1">
    <source>
        <dbReference type="SAM" id="MobiDB-lite"/>
    </source>
</evidence>
<evidence type="ECO:0000313" key="3">
    <source>
        <dbReference type="RefSeq" id="XP_021836882.2"/>
    </source>
</evidence>
<protein>
    <recommendedName>
        <fullName evidence="4">Transposase</fullName>
    </recommendedName>
</protein>
<sequence>MASDQEEDDFLGYSDNEGDGANTESDSDDDGPTAVDENGDFDEGQSVPDLNEAPQQVPELNEEPHQVPNDEDVAEQQTEAVSSSHLQVVPYLFDLNMPSHEESTSSQHQSDTTTQVHHKPRTPRISNELRLEILLFLLCRKNVGEETLIHGTVDLAVKEYGYTRRTIGGIWNKAKKQKAALNSYVVQNKYHNCGRKRIQVTYEQVASIGMGDRTCIRDLAQMLNLGPTTVWRMVMRKLIKPHSSPLHPGISDDCKMARVRWVLRLIMDISIPHEPTYYSMFDFIHIDEKWFYLTKKNQRVYLANNEPFPHRTAKSRTKIPKFMFMAAVARPRWGEDGQCEFDGKIGIFPFTDSIAAKRTSKNRVKGTIETKPIKSVNQIATRGMLINNIILAIKEKWPPHVGEKVIYIIQDNAKAHILQADPEWQQHFQQDGFTFVLTQQPPNNPDCNILDLGYFRSIQSLIHKKMPRTVEDLSGAVIDSFKELHPKTLSNVWMTLQFVSKEILKHKGNNDYQLPHNKKKILADEGNLPEQVKAPIWAVNECIQVYDEWKANH</sequence>
<proteinExistence type="predicted"/>
<reference evidence="3" key="2">
    <citation type="submission" date="2025-08" db="UniProtKB">
        <authorList>
            <consortium name="RefSeq"/>
        </authorList>
    </citation>
    <scope>IDENTIFICATION</scope>
    <source>
        <tissue evidence="3">Leaf</tissue>
    </source>
</reference>
<dbReference type="PANTHER" id="PTHR47169:SF3">
    <property type="match status" value="1"/>
</dbReference>
<feature type="compositionally biased region" description="Acidic residues" evidence="1">
    <location>
        <begin position="25"/>
        <end position="43"/>
    </location>
</feature>
<dbReference type="InterPro" id="IPR036397">
    <property type="entry name" value="RNaseH_sf"/>
</dbReference>
<accession>A0A9R0HTV5</accession>
<dbReference type="KEGG" id="soe:110776639"/>
<feature type="compositionally biased region" description="Acidic residues" evidence="1">
    <location>
        <begin position="1"/>
        <end position="10"/>
    </location>
</feature>
<dbReference type="RefSeq" id="XP_021836882.2">
    <property type="nucleotide sequence ID" value="XM_021981190.2"/>
</dbReference>
<gene>
    <name evidence="3" type="primary">LOC110776639</name>
</gene>
<dbReference type="GO" id="GO:0003676">
    <property type="term" value="F:nucleic acid binding"/>
    <property type="evidence" value="ECO:0007669"/>
    <property type="project" value="InterPro"/>
</dbReference>
<keyword evidence="2" id="KW-1185">Reference proteome</keyword>
<name>A0A9R0HTV5_SPIOL</name>
<organism evidence="2 3">
    <name type="scientific">Spinacia oleracea</name>
    <name type="common">Spinach</name>
    <dbReference type="NCBI Taxonomy" id="3562"/>
    <lineage>
        <taxon>Eukaryota</taxon>
        <taxon>Viridiplantae</taxon>
        <taxon>Streptophyta</taxon>
        <taxon>Embryophyta</taxon>
        <taxon>Tracheophyta</taxon>
        <taxon>Spermatophyta</taxon>
        <taxon>Magnoliopsida</taxon>
        <taxon>eudicotyledons</taxon>
        <taxon>Gunneridae</taxon>
        <taxon>Pentapetalae</taxon>
        <taxon>Caryophyllales</taxon>
        <taxon>Chenopodiaceae</taxon>
        <taxon>Chenopodioideae</taxon>
        <taxon>Anserineae</taxon>
        <taxon>Spinacia</taxon>
    </lineage>
</organism>
<feature type="compositionally biased region" description="Low complexity" evidence="1">
    <location>
        <begin position="104"/>
        <end position="115"/>
    </location>
</feature>
<dbReference type="Gene3D" id="3.30.420.10">
    <property type="entry name" value="Ribonuclease H-like superfamily/Ribonuclease H"/>
    <property type="match status" value="1"/>
</dbReference>
<dbReference type="PANTHER" id="PTHR47169">
    <property type="entry name" value="OS01G0541250 PROTEIN"/>
    <property type="match status" value="1"/>
</dbReference>
<dbReference type="GeneID" id="110776639"/>